<evidence type="ECO:0000256" key="3">
    <source>
        <dbReference type="ARBA" id="ARBA00035643"/>
    </source>
</evidence>
<name>A0A2I0QXT3_9BACI</name>
<gene>
    <name evidence="5" type="ORF">CEY16_05160</name>
</gene>
<comment type="caution">
    <text evidence="5">The sequence shown here is derived from an EMBL/GenBank/DDBJ whole genome shotgun (WGS) entry which is preliminary data.</text>
</comment>
<dbReference type="Proteomes" id="UP000243524">
    <property type="component" value="Unassembled WGS sequence"/>
</dbReference>
<sequence length="288" mass="33842">MNKVGGEMTLDNQYFYVYAFSEARSDEKNELEEVQGIEEGTFVEMLTFGDLAAVVCRVPAEDYEEETLKSQLENINWLQTRAFHHHELMNYLHSRMTIVPLKFGTIYKNTESLKKAINAKQDTLSKALGFLKDKEEWNVKIFVDQAQFFEQEDDLKREIKEKREEIDHLSKGKRFFAQKKLDQYIEGMIQEKIDLYCESLHEKLKVKSARLEVKKNWNQQVTGRDETMAWNSVYLIEADQYREEFQQEIKDFQSDMNDKEIGLIVECTGPWPAYHFADVTSDPVEGVD</sequence>
<proteinExistence type="inferred from homology"/>
<evidence type="ECO:0000256" key="2">
    <source>
        <dbReference type="ARBA" id="ARBA00035108"/>
    </source>
</evidence>
<keyword evidence="6" id="KW-1185">Reference proteome</keyword>
<keyword evidence="1" id="KW-0304">Gas vesicle</keyword>
<accession>A0A2I0QXT3</accession>
<dbReference type="EMBL" id="PJNH01000001">
    <property type="protein sequence ID" value="PKR79142.1"/>
    <property type="molecule type" value="Genomic_DNA"/>
</dbReference>
<dbReference type="PANTHER" id="PTHR36852">
    <property type="entry name" value="PROTEIN GVPL 2"/>
    <property type="match status" value="1"/>
</dbReference>
<feature type="coiled-coil region" evidence="4">
    <location>
        <begin position="145"/>
        <end position="172"/>
    </location>
</feature>
<reference evidence="5 6" key="1">
    <citation type="submission" date="2017-06" db="EMBL/GenBank/DDBJ databases">
        <title>the draft geome sequence of Illustriluteabacillus marina B3227.</title>
        <authorList>
            <person name="He R.-H."/>
            <person name="Du Z.-J."/>
        </authorList>
    </citation>
    <scope>NUCLEOTIDE SEQUENCE [LARGE SCALE GENOMIC DNA]</scope>
    <source>
        <strain evidence="5 6">B3227</strain>
    </source>
</reference>
<dbReference type="AlphaFoldDB" id="A0A2I0QXT3"/>
<evidence type="ECO:0000313" key="5">
    <source>
        <dbReference type="EMBL" id="PKR79142.1"/>
    </source>
</evidence>
<keyword evidence="4" id="KW-0175">Coiled coil</keyword>
<evidence type="ECO:0000256" key="4">
    <source>
        <dbReference type="SAM" id="Coils"/>
    </source>
</evidence>
<dbReference type="Pfam" id="PF06386">
    <property type="entry name" value="GvpL_GvpF"/>
    <property type="match status" value="1"/>
</dbReference>
<dbReference type="PANTHER" id="PTHR36852:SF1">
    <property type="entry name" value="PROTEIN GVPL 2"/>
    <property type="match status" value="1"/>
</dbReference>
<evidence type="ECO:0000313" key="6">
    <source>
        <dbReference type="Proteomes" id="UP000243524"/>
    </source>
</evidence>
<comment type="similarity">
    <text evidence="3">Belongs to the gas vesicle GvpF/GvpL family.</text>
</comment>
<dbReference type="GO" id="GO:0031411">
    <property type="term" value="C:gas vesicle"/>
    <property type="evidence" value="ECO:0007669"/>
    <property type="project" value="UniProtKB-SubCell"/>
</dbReference>
<comment type="subcellular location">
    <subcellularLocation>
        <location evidence="2">Gas vesicle</location>
    </subcellularLocation>
</comment>
<organism evidence="5 6">
    <name type="scientific">Halalkalibacillus sediminis</name>
    <dbReference type="NCBI Taxonomy" id="2018042"/>
    <lineage>
        <taxon>Bacteria</taxon>
        <taxon>Bacillati</taxon>
        <taxon>Bacillota</taxon>
        <taxon>Bacilli</taxon>
        <taxon>Bacillales</taxon>
        <taxon>Bacillaceae</taxon>
        <taxon>Halalkalibacillus</taxon>
    </lineage>
</organism>
<evidence type="ECO:0000256" key="1">
    <source>
        <dbReference type="ARBA" id="ARBA00022987"/>
    </source>
</evidence>
<dbReference type="GO" id="GO:0031412">
    <property type="term" value="P:gas vesicle organization"/>
    <property type="evidence" value="ECO:0007669"/>
    <property type="project" value="InterPro"/>
</dbReference>
<dbReference type="InterPro" id="IPR009430">
    <property type="entry name" value="GvpL/GvpF"/>
</dbReference>
<protein>
    <submittedName>
        <fullName evidence="5">Gas vesicle protein GvpL</fullName>
    </submittedName>
</protein>